<evidence type="ECO:0000313" key="4">
    <source>
        <dbReference type="Proteomes" id="UP001317779"/>
    </source>
</evidence>
<dbReference type="Proteomes" id="UP001317779">
    <property type="component" value="Chromosome"/>
</dbReference>
<feature type="chain" id="PRO_5045900616" evidence="1">
    <location>
        <begin position="34"/>
        <end position="266"/>
    </location>
</feature>
<feature type="signal peptide" evidence="1">
    <location>
        <begin position="1"/>
        <end position="33"/>
    </location>
</feature>
<keyword evidence="1" id="KW-0732">Signal</keyword>
<proteinExistence type="predicted"/>
<gene>
    <name evidence="3" type="ORF">Microterr_25980</name>
</gene>
<dbReference type="InterPro" id="IPR025510">
    <property type="entry name" value="DUF4397"/>
</dbReference>
<name>A0ABM8E1V3_9MICO</name>
<feature type="domain" description="DUF4397" evidence="2">
    <location>
        <begin position="167"/>
        <end position="233"/>
    </location>
</feature>
<evidence type="ECO:0000313" key="3">
    <source>
        <dbReference type="EMBL" id="BDV31938.1"/>
    </source>
</evidence>
<dbReference type="Pfam" id="PF14344">
    <property type="entry name" value="DUF4397"/>
    <property type="match status" value="2"/>
</dbReference>
<dbReference type="EMBL" id="AP027141">
    <property type="protein sequence ID" value="BDV31938.1"/>
    <property type="molecule type" value="Genomic_DNA"/>
</dbReference>
<evidence type="ECO:0000259" key="2">
    <source>
        <dbReference type="Pfam" id="PF14344"/>
    </source>
</evidence>
<dbReference type="InterPro" id="IPR006311">
    <property type="entry name" value="TAT_signal"/>
</dbReference>
<accession>A0ABM8E1V3</accession>
<evidence type="ECO:0000256" key="1">
    <source>
        <dbReference type="SAM" id="SignalP"/>
    </source>
</evidence>
<sequence>MTNRSSMRRTIGAVSAAALVALSLAFAPGAATAATAETGWLRLGHLSPDTKSVDVEVTSPSGKTVLELEGVSYGDVSAYSELTPGSYTVSMVPAGSPASTSAVISADIKVPADSAMTVVAYGPSTDLEVKAVDDDLAAPSSGSARIRLFQASTLADSVDVETSTGVPIAEDATQGSVTDYAEVPAGSWTLELTGGDKSASADVDVAAGSVSTLFVLDTADGGLTILPIVDSAAVGDAPDGGVQTGGGGTASSTSVVTRTYGWTKAV</sequence>
<dbReference type="PROSITE" id="PS51318">
    <property type="entry name" value="TAT"/>
    <property type="match status" value="1"/>
</dbReference>
<keyword evidence="4" id="KW-1185">Reference proteome</keyword>
<feature type="domain" description="DUF4397" evidence="2">
    <location>
        <begin position="40"/>
        <end position="160"/>
    </location>
</feature>
<protein>
    <submittedName>
        <fullName evidence="3">Peptidase</fullName>
    </submittedName>
</protein>
<reference evidence="3 4" key="1">
    <citation type="submission" date="2022-12" db="EMBL/GenBank/DDBJ databases">
        <title>Microbacterium terricola strain KV-448 chromosome, complete genome.</title>
        <authorList>
            <person name="Oshima T."/>
            <person name="Moriya T."/>
            <person name="Bessho Y."/>
        </authorList>
    </citation>
    <scope>NUCLEOTIDE SEQUENCE [LARGE SCALE GENOMIC DNA]</scope>
    <source>
        <strain evidence="3 4">KV-448</strain>
    </source>
</reference>
<organism evidence="3 4">
    <name type="scientific">Microbacterium terricola</name>
    <dbReference type="NCBI Taxonomy" id="344163"/>
    <lineage>
        <taxon>Bacteria</taxon>
        <taxon>Bacillati</taxon>
        <taxon>Actinomycetota</taxon>
        <taxon>Actinomycetes</taxon>
        <taxon>Micrococcales</taxon>
        <taxon>Microbacteriaceae</taxon>
        <taxon>Microbacterium</taxon>
    </lineage>
</organism>